<evidence type="ECO:0000313" key="3">
    <source>
        <dbReference type="Proteomes" id="UP000807353"/>
    </source>
</evidence>
<evidence type="ECO:0000256" key="1">
    <source>
        <dbReference type="SAM" id="MobiDB-lite"/>
    </source>
</evidence>
<keyword evidence="3" id="KW-1185">Reference proteome</keyword>
<evidence type="ECO:0000313" key="2">
    <source>
        <dbReference type="EMBL" id="KAF9463525.1"/>
    </source>
</evidence>
<reference evidence="2" key="1">
    <citation type="submission" date="2020-11" db="EMBL/GenBank/DDBJ databases">
        <authorList>
            <consortium name="DOE Joint Genome Institute"/>
            <person name="Ahrendt S."/>
            <person name="Riley R."/>
            <person name="Andreopoulos W."/>
            <person name="Labutti K."/>
            <person name="Pangilinan J."/>
            <person name="Ruiz-Duenas F.J."/>
            <person name="Barrasa J.M."/>
            <person name="Sanchez-Garcia M."/>
            <person name="Camarero S."/>
            <person name="Miyauchi S."/>
            <person name="Serrano A."/>
            <person name="Linde D."/>
            <person name="Babiker R."/>
            <person name="Drula E."/>
            <person name="Ayuso-Fernandez I."/>
            <person name="Pacheco R."/>
            <person name="Padilla G."/>
            <person name="Ferreira P."/>
            <person name="Barriuso J."/>
            <person name="Kellner H."/>
            <person name="Castanera R."/>
            <person name="Alfaro M."/>
            <person name="Ramirez L."/>
            <person name="Pisabarro A.G."/>
            <person name="Kuo A."/>
            <person name="Tritt A."/>
            <person name="Lipzen A."/>
            <person name="He G."/>
            <person name="Yan M."/>
            <person name="Ng V."/>
            <person name="Cullen D."/>
            <person name="Martin F."/>
            <person name="Rosso M.-N."/>
            <person name="Henrissat B."/>
            <person name="Hibbett D."/>
            <person name="Martinez A.T."/>
            <person name="Grigoriev I.V."/>
        </authorList>
    </citation>
    <scope>NUCLEOTIDE SEQUENCE</scope>
    <source>
        <strain evidence="2">CBS 247.69</strain>
    </source>
</reference>
<feature type="region of interest" description="Disordered" evidence="1">
    <location>
        <begin position="245"/>
        <end position="264"/>
    </location>
</feature>
<sequence length="374" mass="40275">MQHHNPSSPVSASSPTLIATPLPGSKTMLSLRERCAPSLSLAAGQPTVAAKGFIQPHHSNLPRRHVRRNVLPQKDISEAEVLEAHRRRWAHTACLQEIGSSSGIFVAFSPKQQQAAASLVESTGSDHLTPLFTERIAELPSSSNEEEPPTSSGTTPRTSSSSDSSQVSPPADNTPQLASEIDTSLLSEFSAVVRIHNAPCMPFSPLPAHDITVPPYTKDDGTPHFTEAQFTDACAFLRSSITSSSSLPLNRPHPRHGTHIQGPPQPQPKFLILAPKTHAVDALGLAAGWGCLSGLRLPSFEADEEADVDILSEDTENARSVEGGVEFSGGVDRRTPVHTLLMRLHDLDPGLRDEWRGVASRDGMDILGDWVARR</sequence>
<proteinExistence type="predicted"/>
<dbReference type="EMBL" id="MU150261">
    <property type="protein sequence ID" value="KAF9463525.1"/>
    <property type="molecule type" value="Genomic_DNA"/>
</dbReference>
<feature type="region of interest" description="Disordered" evidence="1">
    <location>
        <begin position="1"/>
        <end position="21"/>
    </location>
</feature>
<name>A0A9P6CIQ3_9AGAR</name>
<organism evidence="2 3">
    <name type="scientific">Collybia nuda</name>
    <dbReference type="NCBI Taxonomy" id="64659"/>
    <lineage>
        <taxon>Eukaryota</taxon>
        <taxon>Fungi</taxon>
        <taxon>Dikarya</taxon>
        <taxon>Basidiomycota</taxon>
        <taxon>Agaricomycotina</taxon>
        <taxon>Agaricomycetes</taxon>
        <taxon>Agaricomycetidae</taxon>
        <taxon>Agaricales</taxon>
        <taxon>Tricholomatineae</taxon>
        <taxon>Clitocybaceae</taxon>
        <taxon>Collybia</taxon>
    </lineage>
</organism>
<feature type="compositionally biased region" description="Low complexity" evidence="1">
    <location>
        <begin position="138"/>
        <end position="170"/>
    </location>
</feature>
<comment type="caution">
    <text evidence="2">The sequence shown here is derived from an EMBL/GenBank/DDBJ whole genome shotgun (WGS) entry which is preliminary data.</text>
</comment>
<dbReference type="Proteomes" id="UP000807353">
    <property type="component" value="Unassembled WGS sequence"/>
</dbReference>
<dbReference type="AlphaFoldDB" id="A0A9P6CIQ3"/>
<gene>
    <name evidence="2" type="ORF">BDZ94DRAFT_1258460</name>
</gene>
<feature type="region of interest" description="Disordered" evidence="1">
    <location>
        <begin position="137"/>
        <end position="177"/>
    </location>
</feature>
<feature type="compositionally biased region" description="Polar residues" evidence="1">
    <location>
        <begin position="1"/>
        <end position="17"/>
    </location>
</feature>
<accession>A0A9P6CIQ3</accession>
<dbReference type="OrthoDB" id="2981957at2759"/>
<protein>
    <submittedName>
        <fullName evidence="2">Uncharacterized protein</fullName>
    </submittedName>
</protein>